<proteinExistence type="predicted"/>
<sequence>MQTVKRVFLVGNGFNYLVANIIKSHDGTGLSKRVVDAKDACINNIEFLTRLWERFDEAFAELKKEAKGLNEEELIGLVQCVINFLSCLEGLVENVDISQIQKLLGTLFDKFLVQKVIEIAQDFRRHENIEEYKHIKQYFKIIPYEIESFIKSNPQCLFNLYTTNYDGILETVFAKERREGVSGFLGEDGFIRKISENPVRLALDRTRLENQKIKFLHLHGSYKFAKNFGMTCKILGNTQNNNPVMVFNRPEHKGNLVRGDDVLNTYFEKLRRDLSTCDKFIILGNSMRNEPHIKELLRDSIRSEATIVVCSRNPKEIKDQIKSFVRCKIEEESTQSITSEVDLIDFLIKVLS</sequence>
<evidence type="ECO:0000313" key="1">
    <source>
        <dbReference type="EMBL" id="RTQ48516.1"/>
    </source>
</evidence>
<name>A0A431U0U3_9BACT</name>
<dbReference type="SUPFAM" id="SSF52467">
    <property type="entry name" value="DHS-like NAD/FAD-binding domain"/>
    <property type="match status" value="1"/>
</dbReference>
<keyword evidence="2" id="KW-1185">Reference proteome</keyword>
<dbReference type="AlphaFoldDB" id="A0A431U0U3"/>
<gene>
    <name evidence="1" type="ORF">EJV47_16220</name>
</gene>
<reference evidence="1 2" key="1">
    <citation type="submission" date="2018-12" db="EMBL/GenBank/DDBJ databases">
        <title>Hymenobacter gummosus sp. nov., isolated from a spring.</title>
        <authorList>
            <person name="Nie L."/>
        </authorList>
    </citation>
    <scope>NUCLEOTIDE SEQUENCE [LARGE SCALE GENOMIC DNA]</scope>
    <source>
        <strain evidence="1 2">KCTC 52166</strain>
    </source>
</reference>
<dbReference type="Pfam" id="PF13289">
    <property type="entry name" value="SIR2_2"/>
    <property type="match status" value="1"/>
</dbReference>
<dbReference type="OrthoDB" id="8897581at2"/>
<dbReference type="Proteomes" id="UP000282184">
    <property type="component" value="Unassembled WGS sequence"/>
</dbReference>
<dbReference type="RefSeq" id="WP_126694221.1">
    <property type="nucleotide sequence ID" value="NZ_RXOF01000009.1"/>
</dbReference>
<accession>A0A431U0U3</accession>
<dbReference type="InterPro" id="IPR029035">
    <property type="entry name" value="DHS-like_NAD/FAD-binding_dom"/>
</dbReference>
<organism evidence="1 2">
    <name type="scientific">Hymenobacter gummosus</name>
    <dbReference type="NCBI Taxonomy" id="1776032"/>
    <lineage>
        <taxon>Bacteria</taxon>
        <taxon>Pseudomonadati</taxon>
        <taxon>Bacteroidota</taxon>
        <taxon>Cytophagia</taxon>
        <taxon>Cytophagales</taxon>
        <taxon>Hymenobacteraceae</taxon>
        <taxon>Hymenobacter</taxon>
    </lineage>
</organism>
<protein>
    <submittedName>
        <fullName evidence="1">Uncharacterized protein</fullName>
    </submittedName>
</protein>
<dbReference type="EMBL" id="RXOF01000009">
    <property type="protein sequence ID" value="RTQ48516.1"/>
    <property type="molecule type" value="Genomic_DNA"/>
</dbReference>
<comment type="caution">
    <text evidence="1">The sequence shown here is derived from an EMBL/GenBank/DDBJ whole genome shotgun (WGS) entry which is preliminary data.</text>
</comment>
<evidence type="ECO:0000313" key="2">
    <source>
        <dbReference type="Proteomes" id="UP000282184"/>
    </source>
</evidence>